<evidence type="ECO:0000313" key="3">
    <source>
        <dbReference type="Proteomes" id="UP001150238"/>
    </source>
</evidence>
<organism evidence="2 3">
    <name type="scientific">Lentinula lateritia</name>
    <dbReference type="NCBI Taxonomy" id="40482"/>
    <lineage>
        <taxon>Eukaryota</taxon>
        <taxon>Fungi</taxon>
        <taxon>Dikarya</taxon>
        <taxon>Basidiomycota</taxon>
        <taxon>Agaricomycotina</taxon>
        <taxon>Agaricomycetes</taxon>
        <taxon>Agaricomycetidae</taxon>
        <taxon>Agaricales</taxon>
        <taxon>Marasmiineae</taxon>
        <taxon>Omphalotaceae</taxon>
        <taxon>Lentinula</taxon>
    </lineage>
</organism>
<protein>
    <submittedName>
        <fullName evidence="2">Uncharacterized protein</fullName>
    </submittedName>
</protein>
<dbReference type="Proteomes" id="UP001150238">
    <property type="component" value="Unassembled WGS sequence"/>
</dbReference>
<dbReference type="EMBL" id="JANVFS010000016">
    <property type="protein sequence ID" value="KAJ4479771.1"/>
    <property type="molecule type" value="Genomic_DNA"/>
</dbReference>
<gene>
    <name evidence="2" type="ORF">C8J55DRAFT_489403</name>
</gene>
<sequence>MDVKEEETWSILITALLESVPGRDTTLVSSMEPKDVRLEIAGGVSLVLRLCKIWQKFRQKKNKRKADRRSRVVLSECGISWNIGSIFEIVVTIDRIRNGEINIGSGIDRVMVNCSGFTKRDMSKTNECQNGNTAHMKSETGYRLEGFVGRLERRGSLLNVGGKDKEKWKLAETEPNNSRQLLIEGCSGWDHGEDESGTHVAVDDSNPENQIALTMDEYYNVQEARDALERIQQKRMEDKPMQMQLVQLTETLGWGDCVEVNKYQEPPCWRITWAQTDSEQEEVVLHMQGVVVDKRVLPIHGNRKTQKLKHLKQYVTISGLGNDRFQKDCDALMEIYARVARHVPELGAIEIKGAGDYGALEISSRIFTPREQAQTMGWADIGEDIDSSGFIKDVKASNAPYVYGEENVVYYGEEKKDENGELRTEKIRPDKLHIGDVVDVSFSVIALEGGKNKKGRAARLLLRSVEIIDGTHTQKWIKTKAMSQRKGKPAQLQLKKRREFDDGGVEDTRKRFKMLTTKDGTST</sequence>
<accession>A0A9W9AE08</accession>
<evidence type="ECO:0000313" key="2">
    <source>
        <dbReference type="EMBL" id="KAJ4479771.1"/>
    </source>
</evidence>
<proteinExistence type="predicted"/>
<name>A0A9W9AE08_9AGAR</name>
<dbReference type="AlphaFoldDB" id="A0A9W9AE08"/>
<reference evidence="2" key="1">
    <citation type="submission" date="2022-08" db="EMBL/GenBank/DDBJ databases">
        <authorList>
            <consortium name="DOE Joint Genome Institute"/>
            <person name="Min B."/>
            <person name="Riley R."/>
            <person name="Sierra-Patev S."/>
            <person name="Naranjo-Ortiz M."/>
            <person name="Looney B."/>
            <person name="Konkel Z."/>
            <person name="Slot J.C."/>
            <person name="Sakamoto Y."/>
            <person name="Steenwyk J.L."/>
            <person name="Rokas A."/>
            <person name="Carro J."/>
            <person name="Camarero S."/>
            <person name="Ferreira P."/>
            <person name="Molpeceres G."/>
            <person name="Ruiz-Duenas F.J."/>
            <person name="Serrano A."/>
            <person name="Henrissat B."/>
            <person name="Drula E."/>
            <person name="Hughes K.W."/>
            <person name="Mata J.L."/>
            <person name="Ishikawa N.K."/>
            <person name="Vargas-Isla R."/>
            <person name="Ushijima S."/>
            <person name="Smith C.A."/>
            <person name="Ahrendt S."/>
            <person name="Andreopoulos W."/>
            <person name="He G."/>
            <person name="Labutti K."/>
            <person name="Lipzen A."/>
            <person name="Ng V."/>
            <person name="Sandor L."/>
            <person name="Barry K."/>
            <person name="Martinez A.T."/>
            <person name="Xiao Y."/>
            <person name="Gibbons J.G."/>
            <person name="Terashima K."/>
            <person name="Hibbett D.S."/>
            <person name="Grigoriev I.V."/>
        </authorList>
    </citation>
    <scope>NUCLEOTIDE SEQUENCE</scope>
    <source>
        <strain evidence="2">Sp2 HRB7682 ss15</strain>
    </source>
</reference>
<feature type="region of interest" description="Disordered" evidence="1">
    <location>
        <begin position="481"/>
        <end position="505"/>
    </location>
</feature>
<reference evidence="2" key="2">
    <citation type="journal article" date="2023" name="Proc. Natl. Acad. Sci. U.S.A.">
        <title>A global phylogenomic analysis of the shiitake genus Lentinula.</title>
        <authorList>
            <person name="Sierra-Patev S."/>
            <person name="Min B."/>
            <person name="Naranjo-Ortiz M."/>
            <person name="Looney B."/>
            <person name="Konkel Z."/>
            <person name="Slot J.C."/>
            <person name="Sakamoto Y."/>
            <person name="Steenwyk J.L."/>
            <person name="Rokas A."/>
            <person name="Carro J."/>
            <person name="Camarero S."/>
            <person name="Ferreira P."/>
            <person name="Molpeceres G."/>
            <person name="Ruiz-Duenas F.J."/>
            <person name="Serrano A."/>
            <person name="Henrissat B."/>
            <person name="Drula E."/>
            <person name="Hughes K.W."/>
            <person name="Mata J.L."/>
            <person name="Ishikawa N.K."/>
            <person name="Vargas-Isla R."/>
            <person name="Ushijima S."/>
            <person name="Smith C.A."/>
            <person name="Donoghue J."/>
            <person name="Ahrendt S."/>
            <person name="Andreopoulos W."/>
            <person name="He G."/>
            <person name="LaButti K."/>
            <person name="Lipzen A."/>
            <person name="Ng V."/>
            <person name="Riley R."/>
            <person name="Sandor L."/>
            <person name="Barry K."/>
            <person name="Martinez A.T."/>
            <person name="Xiao Y."/>
            <person name="Gibbons J.G."/>
            <person name="Terashima K."/>
            <person name="Grigoriev I.V."/>
            <person name="Hibbett D."/>
        </authorList>
    </citation>
    <scope>NUCLEOTIDE SEQUENCE</scope>
    <source>
        <strain evidence="2">Sp2 HRB7682 ss15</strain>
    </source>
</reference>
<comment type="caution">
    <text evidence="2">The sequence shown here is derived from an EMBL/GenBank/DDBJ whole genome shotgun (WGS) entry which is preliminary data.</text>
</comment>
<evidence type="ECO:0000256" key="1">
    <source>
        <dbReference type="SAM" id="MobiDB-lite"/>
    </source>
</evidence>